<dbReference type="Proteomes" id="UP000053586">
    <property type="component" value="Unassembled WGS sequence"/>
</dbReference>
<keyword evidence="2" id="KW-1185">Reference proteome</keyword>
<name>H5TCC8_9ALTE</name>
<dbReference type="EMBL" id="BAET01000019">
    <property type="protein sequence ID" value="GAB55955.1"/>
    <property type="molecule type" value="Genomic_DNA"/>
</dbReference>
<dbReference type="RefSeq" id="WP_006005582.1">
    <property type="nucleotide sequence ID" value="NZ_BAET01000019.1"/>
</dbReference>
<accession>H5TCC8</accession>
<gene>
    <name evidence="1" type="ORF">GPUN_1839</name>
</gene>
<dbReference type="AlphaFoldDB" id="H5TCC8"/>
<reference evidence="1 2" key="2">
    <citation type="journal article" date="2017" name="Antonie Van Leeuwenhoek">
        <title>Rhizobium rhizosphaerae sp. nov., a novel species isolated from rice rhizosphere.</title>
        <authorList>
            <person name="Zhao J.J."/>
            <person name="Zhang J."/>
            <person name="Zhang R.J."/>
            <person name="Zhang C.W."/>
            <person name="Yin H.Q."/>
            <person name="Zhang X.X."/>
        </authorList>
    </citation>
    <scope>NUCLEOTIDE SEQUENCE [LARGE SCALE GENOMIC DNA]</scope>
    <source>
        <strain evidence="1 2">ACAM 611</strain>
    </source>
</reference>
<sequence>MYLYQLDCYERAVRTQCAHQQIGVINCYVNLGMQAAKTCKTAAEAKKTYFRIINTLEETMCDPLLSQQWRRHCLRMIKRLTPIIFELVGTKQYKQIVTKINTLAAYFLPPKKQQAAPNSGSENKLKPAPLDQAWRAKKICKTRNSVTA</sequence>
<protein>
    <submittedName>
        <fullName evidence="1">Uncharacterized protein</fullName>
    </submittedName>
</protein>
<reference evidence="1 2" key="1">
    <citation type="journal article" date="2012" name="J. Bacteriol.">
        <title>Genome sequence of proteorhodopsin-containing sea ice bacterium Glaciecola punicea ACAM 611T.</title>
        <authorList>
            <person name="Qin Q.-L."/>
            <person name="Xie B.-B."/>
            <person name="Shu Y.-L."/>
            <person name="Rong J.-C."/>
            <person name="Zhao D.-L."/>
            <person name="Zhang X.-Y."/>
            <person name="Chen X.-L."/>
            <person name="Zhou B.-C."/>
            <person name="Zhanga Y.-Z."/>
        </authorList>
    </citation>
    <scope>NUCLEOTIDE SEQUENCE [LARGE SCALE GENOMIC DNA]</scope>
    <source>
        <strain evidence="1 2">ACAM 611</strain>
    </source>
</reference>
<comment type="caution">
    <text evidence="1">The sequence shown here is derived from an EMBL/GenBank/DDBJ whole genome shotgun (WGS) entry which is preliminary data.</text>
</comment>
<proteinExistence type="predicted"/>
<evidence type="ECO:0000313" key="2">
    <source>
        <dbReference type="Proteomes" id="UP000053586"/>
    </source>
</evidence>
<evidence type="ECO:0000313" key="1">
    <source>
        <dbReference type="EMBL" id="GAB55955.1"/>
    </source>
</evidence>
<organism evidence="1 2">
    <name type="scientific">Glaciecola punicea ACAM 611</name>
    <dbReference type="NCBI Taxonomy" id="1121923"/>
    <lineage>
        <taxon>Bacteria</taxon>
        <taxon>Pseudomonadati</taxon>
        <taxon>Pseudomonadota</taxon>
        <taxon>Gammaproteobacteria</taxon>
        <taxon>Alteromonadales</taxon>
        <taxon>Alteromonadaceae</taxon>
        <taxon>Glaciecola</taxon>
    </lineage>
</organism>